<dbReference type="Pfam" id="PF13516">
    <property type="entry name" value="LRR_6"/>
    <property type="match status" value="4"/>
</dbReference>
<reference evidence="2" key="1">
    <citation type="submission" date="2009-08" db="EMBL/GenBank/DDBJ databases">
        <title>Annotation of Salpingoeca rosetta.</title>
        <authorList>
            <consortium name="The Broad Institute Genome Sequencing Platform"/>
            <person name="Russ C."/>
            <person name="Cuomo C."/>
            <person name="Burger G."/>
            <person name="Gray M.W."/>
            <person name="Holland P.W.H."/>
            <person name="King N."/>
            <person name="Lang F.B.F."/>
            <person name="Roger A.J."/>
            <person name="Ruiz-Trillo I."/>
            <person name="Young S.K."/>
            <person name="Zeng Q."/>
            <person name="Gargeya S."/>
            <person name="Alvarado L."/>
            <person name="Berlin A."/>
            <person name="Chapman S.B."/>
            <person name="Chen Z."/>
            <person name="Freedman E."/>
            <person name="Gellesch M."/>
            <person name="Goldberg J."/>
            <person name="Griggs A."/>
            <person name="Gujja S."/>
            <person name="Heilman E."/>
            <person name="Heiman D."/>
            <person name="Howarth C."/>
            <person name="Mehta T."/>
            <person name="Neiman D."/>
            <person name="Pearson M."/>
            <person name="Roberts A."/>
            <person name="Saif S."/>
            <person name="Shea T."/>
            <person name="Shenoy N."/>
            <person name="Sisk P."/>
            <person name="Stolte C."/>
            <person name="Sykes S."/>
            <person name="White J."/>
            <person name="Yandava C."/>
            <person name="Haas B."/>
            <person name="Nusbaum C."/>
            <person name="Birren B."/>
        </authorList>
    </citation>
    <scope>NUCLEOTIDE SEQUENCE [LARGE SCALE GENOMIC DNA]</scope>
    <source>
        <strain evidence="2">ATCC 50818</strain>
    </source>
</reference>
<dbReference type="KEGG" id="sre:PTSG_13043"/>
<dbReference type="SUPFAM" id="SSF56399">
    <property type="entry name" value="ADP-ribosylation"/>
    <property type="match status" value="1"/>
</dbReference>
<dbReference type="Gene3D" id="3.80.10.10">
    <property type="entry name" value="Ribonuclease Inhibitor"/>
    <property type="match status" value="2"/>
</dbReference>
<dbReference type="SMART" id="SM00368">
    <property type="entry name" value="LRR_RI"/>
    <property type="match status" value="6"/>
</dbReference>
<keyword evidence="3" id="KW-1185">Reference proteome</keyword>
<dbReference type="FunCoup" id="F2UPL2">
    <property type="interactions" value="197"/>
</dbReference>
<dbReference type="AlphaFoldDB" id="F2UPL2"/>
<accession>F2UPL2</accession>
<dbReference type="eggNOG" id="KOG4308">
    <property type="taxonomic scope" value="Eukaryota"/>
</dbReference>
<organism evidence="3">
    <name type="scientific">Salpingoeca rosetta (strain ATCC 50818 / BSB-021)</name>
    <dbReference type="NCBI Taxonomy" id="946362"/>
    <lineage>
        <taxon>Eukaryota</taxon>
        <taxon>Choanoflagellata</taxon>
        <taxon>Craspedida</taxon>
        <taxon>Salpingoecidae</taxon>
        <taxon>Salpingoeca</taxon>
    </lineage>
</organism>
<dbReference type="InParanoid" id="F2UPL2"/>
<dbReference type="RefSeq" id="XP_004988795.1">
    <property type="nucleotide sequence ID" value="XM_004988738.1"/>
</dbReference>
<feature type="region of interest" description="Disordered" evidence="1">
    <location>
        <begin position="925"/>
        <end position="948"/>
    </location>
</feature>
<dbReference type="Proteomes" id="UP000007799">
    <property type="component" value="Unassembled WGS sequence"/>
</dbReference>
<feature type="compositionally biased region" description="Acidic residues" evidence="1">
    <location>
        <begin position="1148"/>
        <end position="1170"/>
    </location>
</feature>
<dbReference type="InterPro" id="IPR032675">
    <property type="entry name" value="LRR_dom_sf"/>
</dbReference>
<dbReference type="EMBL" id="GL832987">
    <property type="protein sequence ID" value="EGD79567.1"/>
    <property type="molecule type" value="Genomic_DNA"/>
</dbReference>
<name>F2UPL2_SALR5</name>
<dbReference type="OrthoDB" id="4540492at2759"/>
<dbReference type="Gene3D" id="3.40.50.300">
    <property type="entry name" value="P-loop containing nucleotide triphosphate hydrolases"/>
    <property type="match status" value="1"/>
</dbReference>
<proteinExistence type="predicted"/>
<dbReference type="Gene3D" id="3.90.228.10">
    <property type="match status" value="1"/>
</dbReference>
<dbReference type="PANTHER" id="PTHR47679">
    <property type="entry name" value="PROTEIN TORNADO 1"/>
    <property type="match status" value="1"/>
</dbReference>
<evidence type="ECO:0000313" key="3">
    <source>
        <dbReference type="Proteomes" id="UP000007799"/>
    </source>
</evidence>
<dbReference type="PROSITE" id="PS51450">
    <property type="entry name" value="LRR"/>
    <property type="match status" value="1"/>
</dbReference>
<dbReference type="InterPro" id="IPR001611">
    <property type="entry name" value="Leu-rich_rpt"/>
</dbReference>
<dbReference type="Pfam" id="PF08477">
    <property type="entry name" value="Roc"/>
    <property type="match status" value="1"/>
</dbReference>
<protein>
    <submittedName>
        <fullName evidence="2">Uncharacterized protein</fullName>
    </submittedName>
</protein>
<dbReference type="SUPFAM" id="SSF52047">
    <property type="entry name" value="RNI-like"/>
    <property type="match status" value="1"/>
</dbReference>
<dbReference type="InterPro" id="IPR027417">
    <property type="entry name" value="P-loop_NTPase"/>
</dbReference>
<sequence length="1170" mass="129456">MAGGEKRARKEVEALLAQSDLEDEANDTIRTIANNTCGDVVSLGFEGLGVDGARAVAEALRHNTCLKILDLIGSAIAEKGAVALAKILKHDATLKELILRKNAICNDGARALALMLKHNSTLTSLDLSHNSISDHGAEELGQMLQHNTSLKELDLNNNRISDVGAEVLAEMLKHNTAIRNLDLRKNSIGFNGVAALVVMLKHNMTITNLNLSEHCLTEREVLGVLELLQYVHTKAKIRLCKPVLKSSTAVARALATLHTKRPDILVHIFFDPTAKTAYQEQIQLLKSLQPGPIPLETAKVFMCGDYGIGKTTMIESLAGSYFRQLLFAAWQPRDDPDRPNERTPGIRVCEMKLQDTTSHTSDEVASLRVYDFGGQWAYHVIHTLMMSDRFAAFVVCVDLSQPEQHVKEHVNYWLRFICTRLQQGVAAATATADGDGIENTKPRVLIVGTKRDLAFQKTLVDERGQPPWGAAMVAHLKRTFGGIVDIQDPLISLNCYQSGEAGFIELRAQLFQHWCQLKERKLVVPRVVDLLATTLQSARKEKPAWTIDALFQFTLTHAPGLGLTSFGMPTFYSALRYLHARGDLLWYSNNPSLQDSVFVDPNWLLHDVLGRALTPDGVQQGSITTKGVVTFTDLETAFDGVASADLVINVLQHTLLCFELSPSDDGQRRFMLPSRVEEEVDLATAWSRSKWPLYAGRRLVVENHALALPPGFFPHVQTLLHKSFGATLKVWQDAFFCKRDGVQCLGLLRDDREVDVWVRASAGAECSAWSCMMEIVSFLQEDASGIDHVQHVLSVNHLQQHHDYPASRPITDLEDLALHDLVDFADDDNPPTRLGDLLVHNPILTARWHQPGHEWHHPRWRLDDSFDRSLQWTGPGAHGVYSVSLPPDTDLYRWIESQMTSGLTLSRVEMTKSTTMLRAFQTQVQRSATRRGDTEPSNPFNQDFGASDPEKRAMLDRLKTQFARTPGGVNHVNVLVAWHGCDEAVAGSISACGAANFSSPGDRGFFGSGIYLTPQASYAAGYSTRLLTGGWRPPNADGEHVLLLCASSVGLAYPITRAADYPHGSNECSYYGKPFDESQDTHYVQVTRTTNFQATRTAGTFDFEEYVFSQEVQVLPFAKVFVKVRRDELRAHLESPPSITIPVAPETAGDDGGDDDDQDGVEDGEAESSA</sequence>
<dbReference type="GeneID" id="16069330"/>
<evidence type="ECO:0000256" key="1">
    <source>
        <dbReference type="SAM" id="MobiDB-lite"/>
    </source>
</evidence>
<feature type="region of interest" description="Disordered" evidence="1">
    <location>
        <begin position="1134"/>
        <end position="1170"/>
    </location>
</feature>
<gene>
    <name evidence="2" type="ORF">PTSG_13043</name>
</gene>
<evidence type="ECO:0000313" key="2">
    <source>
        <dbReference type="EMBL" id="EGD79567.1"/>
    </source>
</evidence>
<dbReference type="PANTHER" id="PTHR47679:SF2">
    <property type="entry name" value="C-TERMINAL OF ROC (COR) DOMAIN-CONTAINING PROTEIN"/>
    <property type="match status" value="1"/>
</dbReference>
<dbReference type="SUPFAM" id="SSF52540">
    <property type="entry name" value="P-loop containing nucleoside triphosphate hydrolases"/>
    <property type="match status" value="1"/>
</dbReference>